<evidence type="ECO:0008006" key="8">
    <source>
        <dbReference type="Google" id="ProtNLM"/>
    </source>
</evidence>
<dbReference type="PANTHER" id="PTHR47547:SF1">
    <property type="entry name" value="ASPARTATE-PROTON SYMPORTER"/>
    <property type="match status" value="1"/>
</dbReference>
<dbReference type="Pfam" id="PF13520">
    <property type="entry name" value="AA_permease_2"/>
    <property type="match status" value="1"/>
</dbReference>
<feature type="transmembrane region" description="Helical" evidence="5">
    <location>
        <begin position="462"/>
        <end position="481"/>
    </location>
</feature>
<reference evidence="6 7" key="1">
    <citation type="submission" date="2015-07" db="EMBL/GenBank/DDBJ databases">
        <title>Complete genome sequence of Mycobacterium goodii X7B, a facultative thermophilic biodesulfurizing bacterium.</title>
        <authorList>
            <person name="Yu B."/>
            <person name="Li F."/>
            <person name="Xu P."/>
        </authorList>
    </citation>
    <scope>NUCLEOTIDE SEQUENCE [LARGE SCALE GENOMIC DNA]</scope>
    <source>
        <strain evidence="6 7">X7B</strain>
    </source>
</reference>
<dbReference type="EMBL" id="CP012150">
    <property type="protein sequence ID" value="AKS31481.1"/>
    <property type="molecule type" value="Genomic_DNA"/>
</dbReference>
<feature type="transmembrane region" description="Helical" evidence="5">
    <location>
        <begin position="237"/>
        <end position="261"/>
    </location>
</feature>
<dbReference type="OrthoDB" id="9762947at2"/>
<organism evidence="6 7">
    <name type="scientific">Mycolicibacterium goodii</name>
    <name type="common">Mycobacterium goodii</name>
    <dbReference type="NCBI Taxonomy" id="134601"/>
    <lineage>
        <taxon>Bacteria</taxon>
        <taxon>Bacillati</taxon>
        <taxon>Actinomycetota</taxon>
        <taxon>Actinomycetes</taxon>
        <taxon>Mycobacteriales</taxon>
        <taxon>Mycobacteriaceae</taxon>
        <taxon>Mycolicibacterium</taxon>
    </lineage>
</organism>
<dbReference type="GO" id="GO:0022857">
    <property type="term" value="F:transmembrane transporter activity"/>
    <property type="evidence" value="ECO:0007669"/>
    <property type="project" value="InterPro"/>
</dbReference>
<evidence type="ECO:0000256" key="2">
    <source>
        <dbReference type="ARBA" id="ARBA00022692"/>
    </source>
</evidence>
<feature type="transmembrane region" description="Helical" evidence="5">
    <location>
        <begin position="166"/>
        <end position="185"/>
    </location>
</feature>
<dbReference type="KEGG" id="mgo:AFA91_05820"/>
<feature type="transmembrane region" description="Helical" evidence="5">
    <location>
        <begin position="135"/>
        <end position="159"/>
    </location>
</feature>
<evidence type="ECO:0000313" key="6">
    <source>
        <dbReference type="EMBL" id="AKS31481.1"/>
    </source>
</evidence>
<dbReference type="GO" id="GO:0016020">
    <property type="term" value="C:membrane"/>
    <property type="evidence" value="ECO:0007669"/>
    <property type="project" value="UniProtKB-SubCell"/>
</dbReference>
<evidence type="ECO:0000256" key="4">
    <source>
        <dbReference type="ARBA" id="ARBA00023136"/>
    </source>
</evidence>
<feature type="transmembrane region" description="Helical" evidence="5">
    <location>
        <begin position="281"/>
        <end position="300"/>
    </location>
</feature>
<dbReference type="RefSeq" id="WP_049743888.1">
    <property type="nucleotide sequence ID" value="NZ_CP012150.1"/>
</dbReference>
<accession>A0A0K0X221</accession>
<dbReference type="Gene3D" id="1.20.1740.10">
    <property type="entry name" value="Amino acid/polyamine transporter I"/>
    <property type="match status" value="1"/>
</dbReference>
<dbReference type="STRING" id="134601.AFA91_05820"/>
<comment type="subcellular location">
    <subcellularLocation>
        <location evidence="1">Membrane</location>
        <topology evidence="1">Multi-pass membrane protein</topology>
    </subcellularLocation>
</comment>
<name>A0A0K0X221_MYCGD</name>
<dbReference type="PANTHER" id="PTHR47547">
    <property type="match status" value="1"/>
</dbReference>
<dbReference type="InterPro" id="IPR002293">
    <property type="entry name" value="AA/rel_permease1"/>
</dbReference>
<protein>
    <recommendedName>
        <fullName evidence="8">Amino acid transporter</fullName>
    </recommendedName>
</protein>
<feature type="transmembrane region" description="Helical" evidence="5">
    <location>
        <begin position="48"/>
        <end position="70"/>
    </location>
</feature>
<proteinExistence type="predicted"/>
<evidence type="ECO:0000256" key="1">
    <source>
        <dbReference type="ARBA" id="ARBA00004141"/>
    </source>
</evidence>
<feature type="transmembrane region" description="Helical" evidence="5">
    <location>
        <begin position="487"/>
        <end position="507"/>
    </location>
</feature>
<keyword evidence="2 5" id="KW-0812">Transmembrane</keyword>
<feature type="transmembrane region" description="Helical" evidence="5">
    <location>
        <begin position="408"/>
        <end position="426"/>
    </location>
</feature>
<feature type="transmembrane region" description="Helical" evidence="5">
    <location>
        <begin position="371"/>
        <end position="388"/>
    </location>
</feature>
<dbReference type="InterPro" id="IPR052962">
    <property type="entry name" value="AA_Transporter_AGT"/>
</dbReference>
<dbReference type="AlphaFoldDB" id="A0A0K0X221"/>
<feature type="transmembrane region" description="Helical" evidence="5">
    <location>
        <begin position="348"/>
        <end position="365"/>
    </location>
</feature>
<keyword evidence="3 5" id="KW-1133">Transmembrane helix</keyword>
<dbReference type="PIRSF" id="PIRSF006060">
    <property type="entry name" value="AA_transporter"/>
    <property type="match status" value="1"/>
</dbReference>
<gene>
    <name evidence="6" type="ORF">AFA91_05820</name>
</gene>
<keyword evidence="4 5" id="KW-0472">Membrane</keyword>
<evidence type="ECO:0000256" key="5">
    <source>
        <dbReference type="SAM" id="Phobius"/>
    </source>
</evidence>
<dbReference type="PATRIC" id="fig|134601.6.peg.1207"/>
<sequence>MTSPLDHSDELLKTKLGWPSLAAMGFTTMMGSGWLLASHYAAQIAGPLAVVSWLIAGFATIMVGLVYSHLAVAWPLAGGNVRWPRLTSGQFVGAIVGWAAFIQISVATPGEATAILQYASQWLHGVFDHGRLTPFGIGVAIAMMAVCVALNFLGVVTLARLNNVLVIFKILVPVVIIVMFIASGFDSANLEVGGGPAPNGLGAALTAVTSAGLLFSFAGVMTPAVMSGEARNPRRDVPLGTMLAVGAVLVSYVGLQIAYIVGLPSDLLAETGWSGVDLNSPFAQIAMFLNLHWLSTLVLIDSAAAPGGTLFTSTGWKSRVTYGLGQERMLPKPIGLVHAASGIPRRALLLNFAISTIFLLVFQSWHQLASIAGYFLAIVYAGASIAAGTIDMHPGRPHTRPWLRHARILGALCFTFSALLIYWAGWQKSRDGVIILAALLVTYLLISQRGRLRLAWTEMREGLWFASMIVGVAVVGCFGSYGGRELVTEPFGSLLVAVIALVAYGCGVRTAKQRIRSAHAAEVMA</sequence>
<evidence type="ECO:0000256" key="3">
    <source>
        <dbReference type="ARBA" id="ARBA00022989"/>
    </source>
</evidence>
<feature type="transmembrane region" description="Helical" evidence="5">
    <location>
        <begin position="21"/>
        <end position="42"/>
    </location>
</feature>
<dbReference type="Proteomes" id="UP000062255">
    <property type="component" value="Chromosome"/>
</dbReference>
<feature type="transmembrane region" description="Helical" evidence="5">
    <location>
        <begin position="205"/>
        <end position="225"/>
    </location>
</feature>
<evidence type="ECO:0000313" key="7">
    <source>
        <dbReference type="Proteomes" id="UP000062255"/>
    </source>
</evidence>
<feature type="transmembrane region" description="Helical" evidence="5">
    <location>
        <begin position="432"/>
        <end position="450"/>
    </location>
</feature>